<dbReference type="AlphaFoldDB" id="E6VU34"/>
<evidence type="ECO:0000256" key="1">
    <source>
        <dbReference type="SAM" id="SignalP"/>
    </source>
</evidence>
<protein>
    <submittedName>
        <fullName evidence="2">Extracellular solute-binding protein family 3</fullName>
    </submittedName>
</protein>
<keyword evidence="3" id="KW-1185">Reference proteome</keyword>
<name>E6VU34_PSEA9</name>
<evidence type="ECO:0000313" key="2">
    <source>
        <dbReference type="EMBL" id="ADU62227.1"/>
    </source>
</evidence>
<evidence type="ECO:0000313" key="3">
    <source>
        <dbReference type="Proteomes" id="UP000002191"/>
    </source>
</evidence>
<accession>E6VU34</accession>
<feature type="chain" id="PRO_5003214042" evidence="1">
    <location>
        <begin position="22"/>
        <end position="240"/>
    </location>
</feature>
<dbReference type="Gene3D" id="3.40.190.10">
    <property type="entry name" value="Periplasmic binding protein-like II"/>
    <property type="match status" value="2"/>
</dbReference>
<dbReference type="PANTHER" id="PTHR35936:SF35">
    <property type="entry name" value="L-CYSTINE-BINDING PROTEIN TCYJ"/>
    <property type="match status" value="1"/>
</dbReference>
<sequence precursor="true">MKFAIVFAAILCLFFSSPVEAKDKVLRISTSYRNLLSNSDCSGMLDQIVTEAFRRIGIKVEIVFTTTKRSVVEVNDGLLDGELNRIEGMEQGFNNLVRVPEPNMQMHFVAFAKRDIPISDWESLKDLRIGLVSGWKILEQNIKGFPNVTYLTEIATLFKMLEMDRLDVVLYSQLTGYEELHKLGYDDIHHLTPPLCVNDMFLYLHKSHKEIVVPVAEALREMKKDGTYDKIIQETTGHLH</sequence>
<dbReference type="HOGENOM" id="CLU_080965_0_0_7"/>
<dbReference type="Proteomes" id="UP000002191">
    <property type="component" value="Chromosome"/>
</dbReference>
<reference evidence="3" key="1">
    <citation type="submission" date="2010-12" db="EMBL/GenBank/DDBJ databases">
        <title>Complete sequence of Desulfovibrio aespoeensis Aspo-2.</title>
        <authorList>
            <consortium name="US DOE Joint Genome Institute"/>
            <person name="Lucas S."/>
            <person name="Copeland A."/>
            <person name="Lapidus A."/>
            <person name="Cheng J.-F."/>
            <person name="Goodwin L."/>
            <person name="Pitluck S."/>
            <person name="Chertkov O."/>
            <person name="Misra M."/>
            <person name="Detter J.C."/>
            <person name="Han C."/>
            <person name="Tapia R."/>
            <person name="Land M."/>
            <person name="Hauser L."/>
            <person name="Kyrpides N."/>
            <person name="Ivanova N."/>
            <person name="Ovchinnikova G."/>
            <person name="Pedersen K."/>
            <person name="Jagevall S."/>
            <person name="Hazen T."/>
            <person name="Woyke T."/>
        </authorList>
    </citation>
    <scope>NUCLEOTIDE SEQUENCE [LARGE SCALE GENOMIC DNA]</scope>
    <source>
        <strain evidence="3">ATCC 700646 / DSM 10631 / Aspo-2</strain>
    </source>
</reference>
<dbReference type="OrthoDB" id="368476at2"/>
<dbReference type="STRING" id="643562.Daes_1213"/>
<feature type="signal peptide" evidence="1">
    <location>
        <begin position="1"/>
        <end position="21"/>
    </location>
</feature>
<dbReference type="EMBL" id="CP002431">
    <property type="protein sequence ID" value="ADU62227.1"/>
    <property type="molecule type" value="Genomic_DNA"/>
</dbReference>
<dbReference type="PANTHER" id="PTHR35936">
    <property type="entry name" value="MEMBRANE-BOUND LYTIC MUREIN TRANSGLYCOSYLASE F"/>
    <property type="match status" value="1"/>
</dbReference>
<dbReference type="SUPFAM" id="SSF53850">
    <property type="entry name" value="Periplasmic binding protein-like II"/>
    <property type="match status" value="1"/>
</dbReference>
<gene>
    <name evidence="2" type="ordered locus">Daes_1213</name>
</gene>
<proteinExistence type="predicted"/>
<reference evidence="2 3" key="2">
    <citation type="journal article" date="2014" name="Genome Announc.">
        <title>Complete Genome Sequence of the Subsurface, Mesophilic Sulfate-Reducing Bacterium Desulfovibrio aespoeensis Aspo-2.</title>
        <authorList>
            <person name="Pedersen K."/>
            <person name="Bengtsson A."/>
            <person name="Edlund J."/>
            <person name="Rabe L."/>
            <person name="Hazen T."/>
            <person name="Chakraborty R."/>
            <person name="Goodwin L."/>
            <person name="Shapiro N."/>
        </authorList>
    </citation>
    <scope>NUCLEOTIDE SEQUENCE [LARGE SCALE GENOMIC DNA]</scope>
    <source>
        <strain evidence="3">ATCC 700646 / DSM 10631 / Aspo-2</strain>
    </source>
</reference>
<keyword evidence="1" id="KW-0732">Signal</keyword>
<dbReference type="eggNOG" id="COG0834">
    <property type="taxonomic scope" value="Bacteria"/>
</dbReference>
<dbReference type="KEGG" id="das:Daes_1213"/>
<organism evidence="2 3">
    <name type="scientific">Pseudodesulfovibrio aespoeensis (strain ATCC 700646 / DSM 10631 / Aspo-2)</name>
    <name type="common">Desulfovibrio aespoeensis</name>
    <dbReference type="NCBI Taxonomy" id="643562"/>
    <lineage>
        <taxon>Bacteria</taxon>
        <taxon>Pseudomonadati</taxon>
        <taxon>Thermodesulfobacteriota</taxon>
        <taxon>Desulfovibrionia</taxon>
        <taxon>Desulfovibrionales</taxon>
        <taxon>Desulfovibrionaceae</taxon>
    </lineage>
</organism>
<dbReference type="RefSeq" id="WP_013514158.1">
    <property type="nucleotide sequence ID" value="NC_014844.1"/>
</dbReference>